<dbReference type="InterPro" id="IPR021109">
    <property type="entry name" value="Peptidase_aspartic_dom_sf"/>
</dbReference>
<feature type="active site" evidence="5">
    <location>
        <position position="596"/>
    </location>
</feature>
<organism evidence="8 9">
    <name type="scientific">Xylaria arbuscula</name>
    <dbReference type="NCBI Taxonomy" id="114810"/>
    <lineage>
        <taxon>Eukaryota</taxon>
        <taxon>Fungi</taxon>
        <taxon>Dikarya</taxon>
        <taxon>Ascomycota</taxon>
        <taxon>Pezizomycotina</taxon>
        <taxon>Sordariomycetes</taxon>
        <taxon>Xylariomycetidae</taxon>
        <taxon>Xylariales</taxon>
        <taxon>Xylariaceae</taxon>
        <taxon>Xylaria</taxon>
    </lineage>
</organism>
<sequence>MEKLELFTTIRCDPGLLKVAGQPSGGIGWNQEPSPFYMLDFHRDRMLKAAVHWGWDAAVKTLEGEAGLRFLKNFLGDNVPDLDSAPCAAKILVDEHGTLSVVKRPTGPVHWNNLFPSSLPAPSGHDVRQATQAGRIPERNFDYELVVDGQSTIQSEFTHFKTTQRNMYDEARLRAGIDNPTDKKEVLLVNQRDGSVMEGSYTTPYFWRNGRWVTPPVAEEFDAARGSGGNRGTSRRWALQRSLNNAITSPIQLTHLKQKTLKMEAIYSAQNKLKKDLGLTKVRAVLNQNYQRNGTKSYVYLLRKYKFEPTRSGPYFLARRPKQRGLLGLRAALGGRTSTERVLVKMSGPDPDSQHGEVTAEDSQNDMMYLCKVSIGTPPQSFMLDFDTGSADTWIFSKELSSSEEKGHNVFDPKKSTTYDTLPGKTWKIEYGDNSYASGGCGTDTLTVGGLAIKKQTIETADELSEEFVSNTGDGLFGLAFSKLNTVQDGSGKADPQATPVENMINQDDIPKEAALFTCALYSSRDAATTSKSFYTFGFIDEDLVKKSGEKEIHWVDVDKTDGFWAVPSATASVNGESISLGGGEEDSSGTTAIADTGTTLMLIADDAVDKLYAQIPGATYDWFNQGWIFPIGVSADDLPEFKVAIGEKEFLIQKEDLAFAPTDDGLNWYGGVQSRGNLPFNIYGDTFLKSVYAIWDQGNTRFGVVPKVEEKQNLTPPTTTGDGGEAKTRVTSVAMAAADSIDPVSVPL</sequence>
<dbReference type="Pfam" id="PF01063">
    <property type="entry name" value="Aminotran_4"/>
    <property type="match status" value="1"/>
</dbReference>
<evidence type="ECO:0000259" key="7">
    <source>
        <dbReference type="PROSITE" id="PS51767"/>
    </source>
</evidence>
<dbReference type="PRINTS" id="PR00792">
    <property type="entry name" value="PEPSIN"/>
</dbReference>
<evidence type="ECO:0000256" key="5">
    <source>
        <dbReference type="PIRSR" id="PIRSR601461-1"/>
    </source>
</evidence>
<dbReference type="PROSITE" id="PS51767">
    <property type="entry name" value="PEPTIDASE_A1"/>
    <property type="match status" value="1"/>
</dbReference>
<dbReference type="Gene3D" id="3.20.10.10">
    <property type="entry name" value="D-amino Acid Aminotransferase, subunit A, domain 2"/>
    <property type="match status" value="1"/>
</dbReference>
<dbReference type="InterPro" id="IPR036038">
    <property type="entry name" value="Aminotransferase-like"/>
</dbReference>
<accession>A0A9W8NHT4</accession>
<evidence type="ECO:0000256" key="1">
    <source>
        <dbReference type="ARBA" id="ARBA00007447"/>
    </source>
</evidence>
<dbReference type="CDD" id="cd06097">
    <property type="entry name" value="Aspergillopepsin_like"/>
    <property type="match status" value="1"/>
</dbReference>
<feature type="active site" evidence="5">
    <location>
        <position position="387"/>
    </location>
</feature>
<dbReference type="SUPFAM" id="SSF50630">
    <property type="entry name" value="Acid proteases"/>
    <property type="match status" value="1"/>
</dbReference>
<gene>
    <name evidence="8" type="ORF">NPX13_g3168</name>
</gene>
<dbReference type="GO" id="GO:0006508">
    <property type="term" value="P:proteolysis"/>
    <property type="evidence" value="ECO:0007669"/>
    <property type="project" value="UniProtKB-KW"/>
</dbReference>
<dbReference type="InterPro" id="IPR034163">
    <property type="entry name" value="Aspergillopepsin-like_cat_dom"/>
</dbReference>
<dbReference type="PANTHER" id="PTHR47966">
    <property type="entry name" value="BETA-SITE APP-CLEAVING ENZYME, ISOFORM A-RELATED"/>
    <property type="match status" value="1"/>
</dbReference>
<keyword evidence="3 6" id="KW-0064">Aspartyl protease</keyword>
<dbReference type="EMBL" id="JANPWZ010000377">
    <property type="protein sequence ID" value="KAJ3577398.1"/>
    <property type="molecule type" value="Genomic_DNA"/>
</dbReference>
<dbReference type="PROSITE" id="PS00141">
    <property type="entry name" value="ASP_PROTEASE"/>
    <property type="match status" value="2"/>
</dbReference>
<dbReference type="VEuPathDB" id="FungiDB:F4678DRAFT_88604"/>
<keyword evidence="4 6" id="KW-0378">Hydrolase</keyword>
<evidence type="ECO:0000256" key="6">
    <source>
        <dbReference type="RuleBase" id="RU000454"/>
    </source>
</evidence>
<protein>
    <recommendedName>
        <fullName evidence="7">Peptidase A1 domain-containing protein</fullName>
    </recommendedName>
</protein>
<proteinExistence type="inferred from homology"/>
<dbReference type="GO" id="GO:0004190">
    <property type="term" value="F:aspartic-type endopeptidase activity"/>
    <property type="evidence" value="ECO:0007669"/>
    <property type="project" value="UniProtKB-KW"/>
</dbReference>
<dbReference type="SUPFAM" id="SSF56752">
    <property type="entry name" value="D-aminoacid aminotransferase-like PLP-dependent enzymes"/>
    <property type="match status" value="1"/>
</dbReference>
<dbReference type="AlphaFoldDB" id="A0A9W8NHT4"/>
<dbReference type="Pfam" id="PF00026">
    <property type="entry name" value="Asp"/>
    <property type="match status" value="1"/>
</dbReference>
<keyword evidence="9" id="KW-1185">Reference proteome</keyword>
<evidence type="ECO:0000256" key="3">
    <source>
        <dbReference type="ARBA" id="ARBA00022750"/>
    </source>
</evidence>
<comment type="similarity">
    <text evidence="1 6">Belongs to the peptidase A1 family.</text>
</comment>
<dbReference type="InterPro" id="IPR001969">
    <property type="entry name" value="Aspartic_peptidase_AS"/>
</dbReference>
<evidence type="ECO:0000256" key="4">
    <source>
        <dbReference type="ARBA" id="ARBA00022801"/>
    </source>
</evidence>
<evidence type="ECO:0000313" key="9">
    <source>
        <dbReference type="Proteomes" id="UP001148614"/>
    </source>
</evidence>
<dbReference type="InterPro" id="IPR043132">
    <property type="entry name" value="BCAT-like_C"/>
</dbReference>
<reference evidence="8" key="1">
    <citation type="submission" date="2022-07" db="EMBL/GenBank/DDBJ databases">
        <title>Genome Sequence of Xylaria arbuscula.</title>
        <authorList>
            <person name="Buettner E."/>
        </authorList>
    </citation>
    <scope>NUCLEOTIDE SEQUENCE</scope>
    <source>
        <strain evidence="8">VT107</strain>
    </source>
</reference>
<dbReference type="Gene3D" id="2.40.70.10">
    <property type="entry name" value="Acid Proteases"/>
    <property type="match status" value="2"/>
</dbReference>
<dbReference type="InterPro" id="IPR001461">
    <property type="entry name" value="Aspartic_peptidase_A1"/>
</dbReference>
<dbReference type="InterPro" id="IPR001544">
    <property type="entry name" value="Aminotrans_IV"/>
</dbReference>
<comment type="caution">
    <text evidence="8">The sequence shown here is derived from an EMBL/GenBank/DDBJ whole genome shotgun (WGS) entry which is preliminary data.</text>
</comment>
<feature type="domain" description="Peptidase A1" evidence="7">
    <location>
        <begin position="369"/>
        <end position="706"/>
    </location>
</feature>
<evidence type="ECO:0000313" key="8">
    <source>
        <dbReference type="EMBL" id="KAJ3577398.1"/>
    </source>
</evidence>
<keyword evidence="2 6" id="KW-0645">Protease</keyword>
<dbReference type="VEuPathDB" id="FungiDB:F4678DRAFT_479400"/>
<dbReference type="Proteomes" id="UP001148614">
    <property type="component" value="Unassembled WGS sequence"/>
</dbReference>
<dbReference type="PANTHER" id="PTHR47966:SF1">
    <property type="entry name" value="ASPARTYL PROTEINASE"/>
    <property type="match status" value="1"/>
</dbReference>
<name>A0A9W8NHT4_9PEZI</name>
<dbReference type="InterPro" id="IPR033121">
    <property type="entry name" value="PEPTIDASE_A1"/>
</dbReference>
<evidence type="ECO:0000256" key="2">
    <source>
        <dbReference type="ARBA" id="ARBA00022670"/>
    </source>
</evidence>